<protein>
    <submittedName>
        <fullName evidence="3">Uncharacterized protein LOC111356129</fullName>
    </submittedName>
</protein>
<evidence type="ECO:0000313" key="2">
    <source>
        <dbReference type="Proteomes" id="UP000301870"/>
    </source>
</evidence>
<evidence type="ECO:0000256" key="1">
    <source>
        <dbReference type="SAM" id="Phobius"/>
    </source>
</evidence>
<accession>A0A9J7IV42</accession>
<keyword evidence="1" id="KW-0812">Transmembrane</keyword>
<evidence type="ECO:0000313" key="3">
    <source>
        <dbReference type="RefSeq" id="XP_022826155.1"/>
    </source>
</evidence>
<keyword evidence="1" id="KW-1133">Transmembrane helix</keyword>
<keyword evidence="1" id="KW-0472">Membrane</keyword>
<keyword evidence="2" id="KW-1185">Reference proteome</keyword>
<dbReference type="KEGG" id="sliu:111356129"/>
<sequence length="86" mass="9661">MSENHYTGVKSVDEDVEGVTENIKISWTPFLRQLFVVGGVWTIYFVLGLCYGAPNVIIPQIRREANSTEAVSEDMASWLLVQNTLL</sequence>
<dbReference type="GeneID" id="111356129"/>
<proteinExistence type="predicted"/>
<reference evidence="3" key="1">
    <citation type="submission" date="2025-08" db="UniProtKB">
        <authorList>
            <consortium name="RefSeq"/>
        </authorList>
    </citation>
    <scope>IDENTIFICATION</scope>
    <source>
        <strain evidence="3">Ishihara</strain>
        <tissue evidence="3">Whole body</tissue>
    </source>
</reference>
<dbReference type="OrthoDB" id="5290825at2759"/>
<dbReference type="AlphaFoldDB" id="A0A9J7IV42"/>
<dbReference type="Proteomes" id="UP000301870">
    <property type="component" value="Chromosome 22"/>
</dbReference>
<name>A0A9J7IV42_SPOLT</name>
<feature type="transmembrane region" description="Helical" evidence="1">
    <location>
        <begin position="34"/>
        <end position="53"/>
    </location>
</feature>
<organism evidence="2 3">
    <name type="scientific">Spodoptera litura</name>
    <name type="common">Asian cotton leafworm</name>
    <dbReference type="NCBI Taxonomy" id="69820"/>
    <lineage>
        <taxon>Eukaryota</taxon>
        <taxon>Metazoa</taxon>
        <taxon>Ecdysozoa</taxon>
        <taxon>Arthropoda</taxon>
        <taxon>Hexapoda</taxon>
        <taxon>Insecta</taxon>
        <taxon>Pterygota</taxon>
        <taxon>Neoptera</taxon>
        <taxon>Endopterygota</taxon>
        <taxon>Lepidoptera</taxon>
        <taxon>Glossata</taxon>
        <taxon>Ditrysia</taxon>
        <taxon>Noctuoidea</taxon>
        <taxon>Noctuidae</taxon>
        <taxon>Amphipyrinae</taxon>
        <taxon>Spodoptera</taxon>
    </lineage>
</organism>
<dbReference type="RefSeq" id="XP_022826155.1">
    <property type="nucleotide sequence ID" value="XM_022970387.1"/>
</dbReference>
<gene>
    <name evidence="3" type="primary">LOC111356129</name>
</gene>